<name>A0A097BYM9_9CAUD</name>
<dbReference type="RefSeq" id="YP_009219103.1">
    <property type="nucleotide sequence ID" value="NC_029018.2"/>
</dbReference>
<proteinExistence type="predicted"/>
<evidence type="ECO:0000313" key="1">
    <source>
        <dbReference type="EMBL" id="AIS74119.1"/>
    </source>
</evidence>
<dbReference type="Proteomes" id="UP000029893">
    <property type="component" value="Segment"/>
</dbReference>
<evidence type="ECO:0000313" key="2">
    <source>
        <dbReference type="Proteomes" id="UP000029893"/>
    </source>
</evidence>
<dbReference type="KEGG" id="vg:26645065"/>
<dbReference type="GeneID" id="26645065"/>
<reference evidence="2" key="1">
    <citation type="submission" date="2015-09" db="EMBL/GenBank/DDBJ databases">
        <authorList>
            <person name="Jackson K.R."/>
            <person name="Lunt B.L."/>
            <person name="Fisher J.N.B."/>
            <person name="Gardner A.V."/>
            <person name="Bailey M.E."/>
            <person name="Deus L.M."/>
            <person name="Earl A.S."/>
            <person name="Gibby P.D."/>
            <person name="Hartmann K.A."/>
            <person name="Liu J.E."/>
            <person name="Manci A.M."/>
            <person name="Nielsen D.A."/>
            <person name="Solomon M.B."/>
            <person name="Breakwell D.P."/>
            <person name="Burnett S.H."/>
            <person name="Grose J.H."/>
        </authorList>
    </citation>
    <scope>NUCLEOTIDE SEQUENCE [LARGE SCALE GENOMIC DNA]</scope>
</reference>
<gene>
    <name evidence="1" type="primary">44</name>
    <name evidence="1" type="ORF">ANUBIS_44</name>
</gene>
<sequence>MLSRYRYKGRHWTGSVFLYGGRPDRSGAIWVRWDGKELVPL</sequence>
<organism evidence="1 2">
    <name type="scientific">Mycobacterium phage Anubis</name>
    <dbReference type="NCBI Taxonomy" id="1354511"/>
    <lineage>
        <taxon>Viruses</taxon>
        <taxon>Duplodnaviria</taxon>
        <taxon>Heunggongvirae</taxon>
        <taxon>Uroviricota</taxon>
        <taxon>Caudoviricetes</taxon>
        <taxon>Microwolfvirus</taxon>
        <taxon>Microwolfvirus JHC117</taxon>
    </lineage>
</organism>
<accession>A0A097BYM9</accession>
<dbReference type="EMBL" id="KF279418">
    <property type="protein sequence ID" value="AIS74119.1"/>
    <property type="molecule type" value="Genomic_DNA"/>
</dbReference>
<protein>
    <submittedName>
        <fullName evidence="1">Uncharacterized protein</fullName>
    </submittedName>
</protein>